<evidence type="ECO:0000313" key="2">
    <source>
        <dbReference type="EMBL" id="MEW9855937.1"/>
    </source>
</evidence>
<accession>A0ABV3RDA8</accession>
<evidence type="ECO:0000313" key="3">
    <source>
        <dbReference type="Proteomes" id="UP001556118"/>
    </source>
</evidence>
<dbReference type="RefSeq" id="WP_367774132.1">
    <property type="nucleotide sequence ID" value="NZ_JBFNXR010000048.1"/>
</dbReference>
<keyword evidence="3" id="KW-1185">Reference proteome</keyword>
<feature type="transmembrane region" description="Helical" evidence="1">
    <location>
        <begin position="44"/>
        <end position="61"/>
    </location>
</feature>
<proteinExistence type="predicted"/>
<protein>
    <recommendedName>
        <fullName evidence="4">Lycopene cyclase domain-containing protein</fullName>
    </recommendedName>
</protein>
<organism evidence="2 3">
    <name type="scientific">Novosphingobium rhizovicinum</name>
    <dbReference type="NCBI Taxonomy" id="3228928"/>
    <lineage>
        <taxon>Bacteria</taxon>
        <taxon>Pseudomonadati</taxon>
        <taxon>Pseudomonadota</taxon>
        <taxon>Alphaproteobacteria</taxon>
        <taxon>Sphingomonadales</taxon>
        <taxon>Sphingomonadaceae</taxon>
        <taxon>Novosphingobium</taxon>
    </lineage>
</organism>
<keyword evidence="1" id="KW-1133">Transmembrane helix</keyword>
<evidence type="ECO:0008006" key="4">
    <source>
        <dbReference type="Google" id="ProtNLM"/>
    </source>
</evidence>
<keyword evidence="1" id="KW-0812">Transmembrane</keyword>
<gene>
    <name evidence="2" type="ORF">ABUH87_12385</name>
</gene>
<name>A0ABV3RDA8_9SPHN</name>
<dbReference type="EMBL" id="JBFNXR010000048">
    <property type="protein sequence ID" value="MEW9855937.1"/>
    <property type="molecule type" value="Genomic_DNA"/>
</dbReference>
<comment type="caution">
    <text evidence="2">The sequence shown here is derived from an EMBL/GenBank/DDBJ whole genome shotgun (WGS) entry which is preliminary data.</text>
</comment>
<evidence type="ECO:0000256" key="1">
    <source>
        <dbReference type="SAM" id="Phobius"/>
    </source>
</evidence>
<reference evidence="2 3" key="1">
    <citation type="submission" date="2024-06" db="EMBL/GenBank/DDBJ databases">
        <title>Novosphingobium rhizovicinus M1R2S20.</title>
        <authorList>
            <person name="Sun J.-Q."/>
        </authorList>
    </citation>
    <scope>NUCLEOTIDE SEQUENCE [LARGE SCALE GENOMIC DNA]</scope>
    <source>
        <strain evidence="2 3">M1R2S20</strain>
    </source>
</reference>
<keyword evidence="1" id="KW-0472">Membrane</keyword>
<sequence>MAENYLLAAALLAVLPAVMGNRTAWALLASYVYACGLEWLGVPFSLPLWIAADLFVLAVIVRPNMSLADELIAVLFLPSWWGYAAEPVLRYEIGMGAVFLQFLLCLPVCKPQGTTGSVSHGSIKNVHGGV</sequence>
<dbReference type="Proteomes" id="UP001556118">
    <property type="component" value="Unassembled WGS sequence"/>
</dbReference>